<dbReference type="Gene3D" id="3.90.226.10">
    <property type="entry name" value="2-enoyl-CoA Hydratase, Chain A, domain 1"/>
    <property type="match status" value="1"/>
</dbReference>
<dbReference type="EMBL" id="CP021455">
    <property type="protein sequence ID" value="ARU04025.1"/>
    <property type="molecule type" value="Genomic_DNA"/>
</dbReference>
<dbReference type="InterPro" id="IPR029045">
    <property type="entry name" value="ClpP/crotonase-like_dom_sf"/>
</dbReference>
<dbReference type="PANTHER" id="PTHR43459">
    <property type="entry name" value="ENOYL-COA HYDRATASE"/>
    <property type="match status" value="1"/>
</dbReference>
<name>A0A1Y0EK64_9BURK</name>
<evidence type="ECO:0000313" key="3">
    <source>
        <dbReference type="EMBL" id="ARU04025.1"/>
    </source>
</evidence>
<dbReference type="InterPro" id="IPR001753">
    <property type="entry name" value="Enoyl-CoA_hydra/iso"/>
</dbReference>
<dbReference type="PANTHER" id="PTHR43459:SF1">
    <property type="entry name" value="EG:BACN32G11.4 PROTEIN"/>
    <property type="match status" value="1"/>
</dbReference>
<dbReference type="InterPro" id="IPR018376">
    <property type="entry name" value="Enoyl-CoA_hyd/isom_CS"/>
</dbReference>
<dbReference type="OrthoDB" id="9807606at2"/>
<keyword evidence="4" id="KW-1185">Reference proteome</keyword>
<dbReference type="RefSeq" id="WP_087277760.1">
    <property type="nucleotide sequence ID" value="NZ_CP021455.1"/>
</dbReference>
<accession>A0A1Y0EK64</accession>
<comment type="similarity">
    <text evidence="1 2">Belongs to the enoyl-CoA hydratase/isomerase family.</text>
</comment>
<evidence type="ECO:0000256" key="1">
    <source>
        <dbReference type="ARBA" id="ARBA00005254"/>
    </source>
</evidence>
<dbReference type="KEGG" id="cser:CCO03_04455"/>
<dbReference type="CDD" id="cd06558">
    <property type="entry name" value="crotonase-like"/>
    <property type="match status" value="1"/>
</dbReference>
<dbReference type="Proteomes" id="UP000196138">
    <property type="component" value="Chromosome"/>
</dbReference>
<organism evidence="3 4">
    <name type="scientific">Comamonas serinivorans</name>
    <dbReference type="NCBI Taxonomy" id="1082851"/>
    <lineage>
        <taxon>Bacteria</taxon>
        <taxon>Pseudomonadati</taxon>
        <taxon>Pseudomonadota</taxon>
        <taxon>Betaproteobacteria</taxon>
        <taxon>Burkholderiales</taxon>
        <taxon>Comamonadaceae</taxon>
        <taxon>Comamonas</taxon>
    </lineage>
</organism>
<dbReference type="Gene3D" id="1.10.12.10">
    <property type="entry name" value="Lyase 2-enoyl-coa Hydratase, Chain A, domain 2"/>
    <property type="match status" value="1"/>
</dbReference>
<sequence>MGDRTSGTVHWDVRAGVGHIVLDHPAGANALSTPLARQFAAAITQASQADIGAVLLSATGPQFCAGGDIREFVANRDRLDQLVAGILDVVHPAIHQLATLPLPVISAVQGPIGGAGIAVALCADLVLASSAMFVRGGYSAIGLSPDLGASYFLARRSSAARAKYVLMTNRPIPAEACLRWGLIDELHAPEALLPAATALAERLAAGATGSLGGIKQLCDAAGQHDLRTHLDHERAALLRCAGSADGREGVSAFIDKRSPRFGGGRLDR</sequence>
<dbReference type="SUPFAM" id="SSF52096">
    <property type="entry name" value="ClpP/crotonase"/>
    <property type="match status" value="1"/>
</dbReference>
<gene>
    <name evidence="3" type="ORF">CCO03_04455</name>
</gene>
<dbReference type="GO" id="GO:0003824">
    <property type="term" value="F:catalytic activity"/>
    <property type="evidence" value="ECO:0007669"/>
    <property type="project" value="InterPro"/>
</dbReference>
<evidence type="ECO:0000313" key="4">
    <source>
        <dbReference type="Proteomes" id="UP000196138"/>
    </source>
</evidence>
<dbReference type="Pfam" id="PF00378">
    <property type="entry name" value="ECH_1"/>
    <property type="match status" value="1"/>
</dbReference>
<evidence type="ECO:0000256" key="2">
    <source>
        <dbReference type="RuleBase" id="RU003707"/>
    </source>
</evidence>
<dbReference type="InterPro" id="IPR014748">
    <property type="entry name" value="Enoyl-CoA_hydra_C"/>
</dbReference>
<dbReference type="AlphaFoldDB" id="A0A1Y0EK64"/>
<reference evidence="3 4" key="1">
    <citation type="submission" date="2017-05" db="EMBL/GenBank/DDBJ databases">
        <authorList>
            <person name="Song R."/>
            <person name="Chenine A.L."/>
            <person name="Ruprecht R.M."/>
        </authorList>
    </citation>
    <scope>NUCLEOTIDE SEQUENCE [LARGE SCALE GENOMIC DNA]</scope>
    <source>
        <strain evidence="3 4">DSM 26136</strain>
    </source>
</reference>
<dbReference type="PROSITE" id="PS00166">
    <property type="entry name" value="ENOYL_COA_HYDRATASE"/>
    <property type="match status" value="1"/>
</dbReference>
<protein>
    <submittedName>
        <fullName evidence="3">Enoyl-CoA hydratase</fullName>
    </submittedName>
</protein>
<proteinExistence type="inferred from homology"/>